<dbReference type="EMBL" id="NQMC01000024">
    <property type="protein sequence ID" value="TYD44914.1"/>
    <property type="molecule type" value="Genomic_DNA"/>
</dbReference>
<reference evidence="13 20" key="9">
    <citation type="submission" date="2019-10" db="EMBL/GenBank/DDBJ databases">
        <authorList>
            <person name="Karimi E."/>
        </authorList>
    </citation>
    <scope>NUCLEOTIDE SEQUENCE [LARGE SCALE GENOMIC DNA]</scope>
    <source>
        <strain evidence="13">Aeromonas sp. 8C</strain>
    </source>
</reference>
<evidence type="ECO:0000313" key="14">
    <source>
        <dbReference type="Proteomes" id="UP000076809"/>
    </source>
</evidence>
<dbReference type="Gene3D" id="3.30.750.70">
    <property type="entry name" value="4-hydroxybutyrate coenzyme like domains"/>
    <property type="match status" value="1"/>
</dbReference>
<evidence type="ECO:0000313" key="11">
    <source>
        <dbReference type="EMBL" id="TND55533.1"/>
    </source>
</evidence>
<reference evidence="6 14" key="1">
    <citation type="journal article" date="2016" name="J. Clin. Microbiol.">
        <title>Detection and Whole-Genome Sequencing of Carbapenemase-Producing Aeromonas hydrophila Isolates from Routine Perirectal Surveillance Culture.</title>
        <authorList>
            <person name="Hughes H.Y."/>
            <person name="Conlan S.P."/>
            <person name="Lau A.F."/>
            <person name="Dekker J.P."/>
            <person name="Michelin A.V."/>
            <person name="Youn J.H."/>
            <person name="Henderson D.K."/>
            <person name="Frank K.M."/>
            <person name="Segre J.A."/>
            <person name="Palmore T.N."/>
        </authorList>
    </citation>
    <scope>NUCLEOTIDE SEQUENCE [LARGE SCALE GENOMIC DNA]</scope>
    <source>
        <strain evidence="6 14">AVNIH1</strain>
    </source>
</reference>
<sequence length="252" mass="28031">MKQTQRHLEILDVLTRQGFVSTDDLVTHFDVSPQTIRRDLNDLAEQNKIRRHHGGASLHSSTVNTAYSARKVMQLKEKERIAREVAANIPDGSSLFIDIGTTTEAIARALLDHRELRIVTNNLNVASILTAKDDFTVIIAGGEIRNRDGGIVGEATRDFIGQFRMDYGVIGISGIDNDGSLLDFDYHEVKIAQAIIAHSRQVFLAADHTKFGRNAMVNLGNLSQIHALFTDQEPPEKLTRLMAQHQIACHIC</sequence>
<proteinExistence type="predicted"/>
<dbReference type="SUPFAM" id="SSF46785">
    <property type="entry name" value="Winged helix' DNA-binding domain"/>
    <property type="match status" value="1"/>
</dbReference>
<evidence type="ECO:0000256" key="1">
    <source>
        <dbReference type="ARBA" id="ARBA00022491"/>
    </source>
</evidence>
<dbReference type="KEGG" id="avo:AMS64_12410"/>
<feature type="domain" description="HTH deoR-type" evidence="5">
    <location>
        <begin position="3"/>
        <end position="58"/>
    </location>
</feature>
<dbReference type="SMART" id="SM01134">
    <property type="entry name" value="DeoRC"/>
    <property type="match status" value="1"/>
</dbReference>
<evidence type="ECO:0000313" key="10">
    <source>
        <dbReference type="EMBL" id="THJ46261.1"/>
    </source>
</evidence>
<dbReference type="Pfam" id="PF00455">
    <property type="entry name" value="DeoRC"/>
    <property type="match status" value="1"/>
</dbReference>
<evidence type="ECO:0000313" key="13">
    <source>
        <dbReference type="EMBL" id="VXA85134.1"/>
    </source>
</evidence>
<dbReference type="InterPro" id="IPR001034">
    <property type="entry name" value="DeoR_HTH"/>
</dbReference>
<protein>
    <submittedName>
        <fullName evidence="13">DNA-binding transcriptional repressor</fullName>
    </submittedName>
    <submittedName>
        <fullName evidence="6 7">Transcriptional regulator</fullName>
    </submittedName>
</protein>
<dbReference type="EMBL" id="PDXJ01000007">
    <property type="protein sequence ID" value="TND55533.1"/>
    <property type="molecule type" value="Genomic_DNA"/>
</dbReference>
<keyword evidence="2" id="KW-0805">Transcription regulation</keyword>
<dbReference type="Proteomes" id="UP000439123">
    <property type="component" value="Unassembled WGS sequence"/>
</dbReference>
<evidence type="ECO:0000313" key="7">
    <source>
        <dbReference type="EMBL" id="AYV37710.1"/>
    </source>
</evidence>
<dbReference type="OrthoDB" id="9814815at2"/>
<name>A0A0T6QV78_AERVE</name>
<accession>A0A0T6QV78</accession>
<reference evidence="11" key="3">
    <citation type="submission" date="2017-10" db="EMBL/GenBank/DDBJ databases">
        <authorList>
            <person name="Colston S.M."/>
            <person name="Graf J."/>
        </authorList>
    </citation>
    <scope>NUCLEOTIDE SEQUENCE</scope>
    <source>
        <strain evidence="11">BAQ071013-135</strain>
    </source>
</reference>
<evidence type="ECO:0000259" key="5">
    <source>
        <dbReference type="PROSITE" id="PS51000"/>
    </source>
</evidence>
<dbReference type="OMA" id="STHEPGF"/>
<keyword evidence="3 13" id="KW-0238">DNA-binding</keyword>
<dbReference type="STRING" id="654.AMS64_12410"/>
<reference evidence="9 17" key="5">
    <citation type="submission" date="2018-09" db="EMBL/GenBank/DDBJ databases">
        <title>Genome sequencing of Aeromonas veronii MS-17-88.</title>
        <authorList>
            <person name="Tekedar H.C."/>
            <person name="Arick M.A."/>
            <person name="Hsu C.-Y."/>
            <person name="Thrash A."/>
            <person name="Karsi A."/>
            <person name="Lawrence M.L."/>
            <person name="Abdelhamed H."/>
        </authorList>
    </citation>
    <scope>NUCLEOTIDE SEQUENCE [LARGE SCALE GENOMIC DNA]</scope>
    <source>
        <strain evidence="9 17">MS 17-88</strain>
    </source>
</reference>
<accession>A0A653L0Z1</accession>
<accession>A0A318DME4</accession>
<dbReference type="EMBL" id="SSUX01000004">
    <property type="protein sequence ID" value="THJ46261.1"/>
    <property type="molecule type" value="Genomic_DNA"/>
</dbReference>
<keyword evidence="1" id="KW-0678">Repressor</keyword>
<evidence type="ECO:0000313" key="9">
    <source>
        <dbReference type="EMBL" id="RKJ92095.1"/>
    </source>
</evidence>
<dbReference type="Proteomes" id="UP000309618">
    <property type="component" value="Unassembled WGS sequence"/>
</dbReference>
<dbReference type="Proteomes" id="UP000267614">
    <property type="component" value="Chromosome"/>
</dbReference>
<dbReference type="InterPro" id="IPR014036">
    <property type="entry name" value="DeoR-like_C"/>
</dbReference>
<reference evidence="10 18" key="8">
    <citation type="submission" date="2019-04" db="EMBL/GenBank/DDBJ databases">
        <title>Comparative genomics of Aeromonas veronii strains pathogenic to fish.</title>
        <authorList>
            <person name="Cascarano M.C."/>
            <person name="Smyrli M."/>
            <person name="Katharios P."/>
        </authorList>
    </citation>
    <scope>NUCLEOTIDE SEQUENCE [LARGE SCALE GENOMIC DNA]</scope>
    <source>
        <strain evidence="10 18">XU1</strain>
    </source>
</reference>
<evidence type="ECO:0000313" key="20">
    <source>
        <dbReference type="Proteomes" id="UP000439123"/>
    </source>
</evidence>
<dbReference type="eggNOG" id="COG1349">
    <property type="taxonomic scope" value="Bacteria"/>
</dbReference>
<dbReference type="EMBL" id="CABWLC010000012">
    <property type="protein sequence ID" value="VXA85134.1"/>
    <property type="molecule type" value="Genomic_DNA"/>
</dbReference>
<dbReference type="PRINTS" id="PR00037">
    <property type="entry name" value="HTHLACR"/>
</dbReference>
<dbReference type="GO" id="GO:0003677">
    <property type="term" value="F:DNA binding"/>
    <property type="evidence" value="ECO:0007669"/>
    <property type="project" value="UniProtKB-KW"/>
</dbReference>
<evidence type="ECO:0000313" key="19">
    <source>
        <dbReference type="Proteomes" id="UP000323129"/>
    </source>
</evidence>
<keyword evidence="4" id="KW-0804">Transcription</keyword>
<dbReference type="Proteomes" id="UP000323129">
    <property type="component" value="Unassembled WGS sequence"/>
</dbReference>
<dbReference type="EMBL" id="CP033604">
    <property type="protein sequence ID" value="AYV37710.1"/>
    <property type="molecule type" value="Genomic_DNA"/>
</dbReference>
<organism evidence="13 20">
    <name type="scientific">Aeromonas veronii</name>
    <dbReference type="NCBI Taxonomy" id="654"/>
    <lineage>
        <taxon>Bacteria</taxon>
        <taxon>Pseudomonadati</taxon>
        <taxon>Pseudomonadota</taxon>
        <taxon>Gammaproteobacteria</taxon>
        <taxon>Aeromonadales</taxon>
        <taxon>Aeromonadaceae</taxon>
        <taxon>Aeromonas</taxon>
    </lineage>
</organism>
<dbReference type="PROSITE" id="PS00894">
    <property type="entry name" value="HTH_DEOR_1"/>
    <property type="match status" value="1"/>
</dbReference>
<dbReference type="SUPFAM" id="SSF100950">
    <property type="entry name" value="NagB/RpiA/CoA transferase-like"/>
    <property type="match status" value="1"/>
</dbReference>
<dbReference type="Gene3D" id="1.10.10.10">
    <property type="entry name" value="Winged helix-like DNA-binding domain superfamily/Winged helix DNA-binding domain"/>
    <property type="match status" value="1"/>
</dbReference>
<gene>
    <name evidence="13" type="primary">glpR</name>
    <name evidence="13" type="ORF">AERO8C_20284</name>
    <name evidence="11" type="ORF">CF123_06430</name>
    <name evidence="12" type="ORF">CJF24_09975</name>
    <name evidence="9" type="ORF">D6R50_05935</name>
    <name evidence="8" type="ORF">DAA48_02030</name>
    <name evidence="10" type="ORF">E8Q35_08270</name>
    <name evidence="7" type="ORF">EFI48_13395</name>
    <name evidence="6" type="ORF">WM43_04440</name>
</gene>
<dbReference type="EMBL" id="CP014774">
    <property type="protein sequence ID" value="ANB51961.1"/>
    <property type="molecule type" value="Genomic_DNA"/>
</dbReference>
<dbReference type="InterPro" id="IPR050313">
    <property type="entry name" value="Carb_Metab_HTH_regulators"/>
</dbReference>
<evidence type="ECO:0000313" key="17">
    <source>
        <dbReference type="Proteomes" id="UP000281725"/>
    </source>
</evidence>
<evidence type="ECO:0000256" key="4">
    <source>
        <dbReference type="ARBA" id="ARBA00023163"/>
    </source>
</evidence>
<dbReference type="AlphaFoldDB" id="A0A0T6QV78"/>
<dbReference type="PANTHER" id="PTHR30363">
    <property type="entry name" value="HTH-TYPE TRANSCRIPTIONAL REGULATOR SRLR-RELATED"/>
    <property type="match status" value="1"/>
</dbReference>
<dbReference type="NCBIfam" id="NF008154">
    <property type="entry name" value="PRK10906.1"/>
    <property type="match status" value="1"/>
</dbReference>
<dbReference type="EMBL" id="RAWX01000001">
    <property type="protein sequence ID" value="RKJ92095.1"/>
    <property type="molecule type" value="Genomic_DNA"/>
</dbReference>
<dbReference type="Proteomes" id="UP000076809">
    <property type="component" value="Chromosome"/>
</dbReference>
<dbReference type="InterPro" id="IPR036390">
    <property type="entry name" value="WH_DNA-bd_sf"/>
</dbReference>
<dbReference type="Proteomes" id="UP000241986">
    <property type="component" value="Unassembled WGS sequence"/>
</dbReference>
<dbReference type="InterPro" id="IPR037171">
    <property type="entry name" value="NagB/RpiA_transferase-like"/>
</dbReference>
<dbReference type="Proteomes" id="UP000796104">
    <property type="component" value="Unassembled WGS sequence"/>
</dbReference>
<dbReference type="RefSeq" id="WP_005347045.1">
    <property type="nucleotide sequence ID" value="NZ_AP022281.1"/>
</dbReference>
<dbReference type="EMBL" id="PZKL01000010">
    <property type="protein sequence ID" value="PTH82869.1"/>
    <property type="molecule type" value="Genomic_DNA"/>
</dbReference>
<dbReference type="GO" id="GO:0003700">
    <property type="term" value="F:DNA-binding transcription factor activity"/>
    <property type="evidence" value="ECO:0007669"/>
    <property type="project" value="InterPro"/>
</dbReference>
<evidence type="ECO:0000313" key="18">
    <source>
        <dbReference type="Proteomes" id="UP000309618"/>
    </source>
</evidence>
<evidence type="ECO:0000256" key="2">
    <source>
        <dbReference type="ARBA" id="ARBA00023015"/>
    </source>
</evidence>
<evidence type="ECO:0000256" key="3">
    <source>
        <dbReference type="ARBA" id="ARBA00023125"/>
    </source>
</evidence>
<reference evidence="8 15" key="4">
    <citation type="submission" date="2018-03" db="EMBL/GenBank/DDBJ databases">
        <title>Aeromonas veronii whole genome sequencing and analysis.</title>
        <authorList>
            <person name="Xie H."/>
            <person name="Liu T."/>
            <person name="Wang K."/>
        </authorList>
    </citation>
    <scope>NUCLEOTIDE SEQUENCE [LARGE SCALE GENOMIC DNA]</scope>
    <source>
        <strain evidence="8 15">XH.VA.1</strain>
    </source>
</reference>
<reference evidence="7 16" key="6">
    <citation type="submission" date="2018-11" db="EMBL/GenBank/DDBJ databases">
        <title>Complete genome sequence of multidrug-resistant Aeromonas veronii strain MS-18-37.</title>
        <authorList>
            <person name="Abdelhamed H."/>
            <person name="Lawrence M."/>
            <person name="Waldbieser G."/>
        </authorList>
    </citation>
    <scope>NUCLEOTIDE SEQUENCE [LARGE SCALE GENOMIC DNA]</scope>
    <source>
        <strain evidence="7 16">MS-18-37</strain>
    </source>
</reference>
<dbReference type="PANTHER" id="PTHR30363:SF4">
    <property type="entry name" value="GLYCEROL-3-PHOSPHATE REGULON REPRESSOR"/>
    <property type="match status" value="1"/>
</dbReference>
<evidence type="ECO:0000313" key="15">
    <source>
        <dbReference type="Proteomes" id="UP000241986"/>
    </source>
</evidence>
<evidence type="ECO:0000313" key="16">
    <source>
        <dbReference type="Proteomes" id="UP000267614"/>
    </source>
</evidence>
<evidence type="ECO:0000313" key="12">
    <source>
        <dbReference type="EMBL" id="TYD44914.1"/>
    </source>
</evidence>
<dbReference type="Pfam" id="PF08220">
    <property type="entry name" value="HTH_DeoR"/>
    <property type="match status" value="1"/>
</dbReference>
<dbReference type="SMART" id="SM00420">
    <property type="entry name" value="HTH_DEOR"/>
    <property type="match status" value="1"/>
</dbReference>
<dbReference type="Proteomes" id="UP000281725">
    <property type="component" value="Unassembled WGS sequence"/>
</dbReference>
<reference evidence="11" key="7">
    <citation type="journal article" date="2019" name="PLoS ONE">
        <title>Identification and characterization of putative Aeromonas spp. T3SS effectors.</title>
        <authorList>
            <person name="Rangel L.T."/>
            <person name="Marden J."/>
            <person name="Colston S."/>
            <person name="Setubal J.C."/>
            <person name="Graf J."/>
            <person name="Gogarten J.P."/>
        </authorList>
    </citation>
    <scope>NUCLEOTIDE SEQUENCE</scope>
    <source>
        <strain evidence="11">BAQ071013-135</strain>
    </source>
</reference>
<evidence type="ECO:0000313" key="6">
    <source>
        <dbReference type="EMBL" id="ANB51961.1"/>
    </source>
</evidence>
<dbReference type="GeneID" id="60843376"/>
<dbReference type="InterPro" id="IPR036388">
    <property type="entry name" value="WH-like_DNA-bd_sf"/>
</dbReference>
<evidence type="ECO:0000313" key="8">
    <source>
        <dbReference type="EMBL" id="PTH82869.1"/>
    </source>
</evidence>
<reference evidence="12 19" key="2">
    <citation type="submission" date="2017-08" db="EMBL/GenBank/DDBJ databases">
        <title>Aeromonas veronii bv sobria strain NS22 whole genome sequencing.</title>
        <authorList>
            <person name="Katharios P."/>
            <person name="Ha V.Q."/>
            <person name="Smyrli M."/>
        </authorList>
    </citation>
    <scope>NUCLEOTIDE SEQUENCE [LARGE SCALE GENOMIC DNA]</scope>
    <source>
        <strain evidence="12 19">NS22</strain>
    </source>
</reference>
<dbReference type="InterPro" id="IPR018356">
    <property type="entry name" value="Tscrpt_reg_HTH_DeoR_CS"/>
</dbReference>
<keyword evidence="19" id="KW-1185">Reference proteome</keyword>
<dbReference type="PROSITE" id="PS51000">
    <property type="entry name" value="HTH_DEOR_2"/>
    <property type="match status" value="1"/>
</dbReference>